<dbReference type="GO" id="GO:0043200">
    <property type="term" value="P:response to amino acid"/>
    <property type="evidence" value="ECO:0007669"/>
    <property type="project" value="TreeGrafter"/>
</dbReference>
<dbReference type="Pfam" id="PF01037">
    <property type="entry name" value="AsnC_trans_reg"/>
    <property type="match status" value="1"/>
</dbReference>
<dbReference type="SUPFAM" id="SSF46785">
    <property type="entry name" value="Winged helix' DNA-binding domain"/>
    <property type="match status" value="1"/>
</dbReference>
<dbReference type="InterPro" id="IPR036390">
    <property type="entry name" value="WH_DNA-bd_sf"/>
</dbReference>
<keyword evidence="1" id="KW-0805">Transcription regulation</keyword>
<dbReference type="PATRIC" id="fig|1086011.3.peg.2646"/>
<evidence type="ECO:0000256" key="2">
    <source>
        <dbReference type="ARBA" id="ARBA00023125"/>
    </source>
</evidence>
<comment type="caution">
    <text evidence="5">The sequence shown here is derived from an EMBL/GenBank/DDBJ whole genome shotgun (WGS) entry which is preliminary data.</text>
</comment>
<dbReference type="InterPro" id="IPR000485">
    <property type="entry name" value="AsnC-type_HTH_dom"/>
</dbReference>
<dbReference type="SUPFAM" id="SSF54909">
    <property type="entry name" value="Dimeric alpha+beta barrel"/>
    <property type="match status" value="1"/>
</dbReference>
<evidence type="ECO:0000256" key="3">
    <source>
        <dbReference type="ARBA" id="ARBA00023163"/>
    </source>
</evidence>
<dbReference type="EMBL" id="AHKF01000020">
    <property type="protein sequence ID" value="EIA07832.1"/>
    <property type="molecule type" value="Genomic_DNA"/>
</dbReference>
<name>H7FUF5_FLAFP</name>
<gene>
    <name evidence="5" type="ORF">HJ01_02700</name>
</gene>
<keyword evidence="6" id="KW-1185">Reference proteome</keyword>
<dbReference type="Gene3D" id="1.10.10.10">
    <property type="entry name" value="Winged helix-like DNA-binding domain superfamily/Winged helix DNA-binding domain"/>
    <property type="match status" value="1"/>
</dbReference>
<organism evidence="5 6">
    <name type="scientific">Flavobacterium frigoris (strain PS1)</name>
    <dbReference type="NCBI Taxonomy" id="1086011"/>
    <lineage>
        <taxon>Bacteria</taxon>
        <taxon>Pseudomonadati</taxon>
        <taxon>Bacteroidota</taxon>
        <taxon>Flavobacteriia</taxon>
        <taxon>Flavobacteriales</taxon>
        <taxon>Flavobacteriaceae</taxon>
        <taxon>Flavobacterium</taxon>
    </lineage>
</organism>
<dbReference type="InterPro" id="IPR036388">
    <property type="entry name" value="WH-like_DNA-bd_sf"/>
</dbReference>
<dbReference type="Gene3D" id="3.30.70.920">
    <property type="match status" value="1"/>
</dbReference>
<dbReference type="InterPro" id="IPR011991">
    <property type="entry name" value="ArsR-like_HTH"/>
</dbReference>
<feature type="domain" description="HTH asnC-type" evidence="4">
    <location>
        <begin position="11"/>
        <end position="72"/>
    </location>
</feature>
<dbReference type="STRING" id="1086011.HJ01_02700"/>
<evidence type="ECO:0000313" key="5">
    <source>
        <dbReference type="EMBL" id="EIA07832.1"/>
    </source>
</evidence>
<dbReference type="GO" id="GO:0043565">
    <property type="term" value="F:sequence-specific DNA binding"/>
    <property type="evidence" value="ECO:0007669"/>
    <property type="project" value="InterPro"/>
</dbReference>
<dbReference type="PRINTS" id="PR00033">
    <property type="entry name" value="HTHASNC"/>
</dbReference>
<dbReference type="CDD" id="cd00090">
    <property type="entry name" value="HTH_ARSR"/>
    <property type="match status" value="1"/>
</dbReference>
<keyword evidence="3" id="KW-0804">Transcription</keyword>
<dbReference type="PANTHER" id="PTHR30154:SF34">
    <property type="entry name" value="TRANSCRIPTIONAL REGULATOR AZLB"/>
    <property type="match status" value="1"/>
</dbReference>
<reference evidence="5 6" key="1">
    <citation type="journal article" date="2014" name="Acta Crystallogr. D">
        <title>Structure-based characterization and antifreeze properties of a hyperactive ice-binding protein from the Antarctic bacterium Flavobacterium frigoris PS1.</title>
        <authorList>
            <person name="Do H."/>
            <person name="Kim S.J."/>
            <person name="Kim H.J."/>
            <person name="Lee J.H."/>
        </authorList>
    </citation>
    <scope>NUCLEOTIDE SEQUENCE [LARGE SCALE GENOMIC DNA]</scope>
    <source>
        <strain evidence="5 6">PS1</strain>
    </source>
</reference>
<dbReference type="InterPro" id="IPR019887">
    <property type="entry name" value="Tscrpt_reg_AsnC/Lrp_C"/>
</dbReference>
<protein>
    <submittedName>
        <fullName evidence="5">Transcriptional regulator, AsnC family</fullName>
    </submittedName>
</protein>
<evidence type="ECO:0000256" key="1">
    <source>
        <dbReference type="ARBA" id="ARBA00023015"/>
    </source>
</evidence>
<dbReference type="InterPro" id="IPR011008">
    <property type="entry name" value="Dimeric_a/b-barrel"/>
</dbReference>
<dbReference type="Pfam" id="PF13412">
    <property type="entry name" value="HTH_24"/>
    <property type="match status" value="1"/>
</dbReference>
<dbReference type="eggNOG" id="COG1522">
    <property type="taxonomic scope" value="Bacteria"/>
</dbReference>
<dbReference type="GO" id="GO:0006355">
    <property type="term" value="P:regulation of DNA-templated transcription"/>
    <property type="evidence" value="ECO:0007669"/>
    <property type="project" value="UniProtKB-ARBA"/>
</dbReference>
<dbReference type="PANTHER" id="PTHR30154">
    <property type="entry name" value="LEUCINE-RESPONSIVE REGULATORY PROTEIN"/>
    <property type="match status" value="1"/>
</dbReference>
<dbReference type="GO" id="GO:0005829">
    <property type="term" value="C:cytosol"/>
    <property type="evidence" value="ECO:0007669"/>
    <property type="project" value="TreeGrafter"/>
</dbReference>
<dbReference type="PROSITE" id="PS50956">
    <property type="entry name" value="HTH_ASNC_2"/>
    <property type="match status" value="1"/>
</dbReference>
<evidence type="ECO:0000259" key="4">
    <source>
        <dbReference type="PROSITE" id="PS50956"/>
    </source>
</evidence>
<sequence length="160" mass="18339">MVFLKGKFSDMDAIDKKILMLLQENAKYNTKEIADKVGLSVSPTFERIKKLEQKKYIKKYVALLDGEKIGKSINVYCQVTLAIHSRELIDDFKTQIAKLPEIMGCFHVSGNYDFLLKIAVNDMNEYQKFIIDKLSVIKGISNVQSSFVMEEIKNDGIYNL</sequence>
<dbReference type="InterPro" id="IPR019888">
    <property type="entry name" value="Tscrpt_reg_AsnC-like"/>
</dbReference>
<proteinExistence type="predicted"/>
<keyword evidence="2" id="KW-0238">DNA-binding</keyword>
<dbReference type="SMART" id="SM00344">
    <property type="entry name" value="HTH_ASNC"/>
    <property type="match status" value="1"/>
</dbReference>
<dbReference type="Proteomes" id="UP000005566">
    <property type="component" value="Unassembled WGS sequence"/>
</dbReference>
<evidence type="ECO:0000313" key="6">
    <source>
        <dbReference type="Proteomes" id="UP000005566"/>
    </source>
</evidence>
<accession>H7FUF5</accession>
<dbReference type="AlphaFoldDB" id="H7FUF5"/>